<proteinExistence type="predicted"/>
<sequence>MQGTIRLYRISLEKSEHKKMPFHILKELLNLNQLTFIERRKIKKKSANYKIFLQLFLVLIEMN</sequence>
<dbReference type="EMBL" id="BK032679">
    <property type="protein sequence ID" value="DAF54520.1"/>
    <property type="molecule type" value="Genomic_DNA"/>
</dbReference>
<evidence type="ECO:0000313" key="1">
    <source>
        <dbReference type="EMBL" id="DAF54520.1"/>
    </source>
</evidence>
<organism evidence="1">
    <name type="scientific">Siphoviridae sp. ctKwY15</name>
    <dbReference type="NCBI Taxonomy" id="2827843"/>
    <lineage>
        <taxon>Viruses</taxon>
        <taxon>Duplodnaviria</taxon>
        <taxon>Heunggongvirae</taxon>
        <taxon>Uroviricota</taxon>
        <taxon>Caudoviricetes</taxon>
    </lineage>
</organism>
<name>A0A8S5SU85_9CAUD</name>
<accession>A0A8S5SU85</accession>
<protein>
    <submittedName>
        <fullName evidence="1">Uncharacterized protein</fullName>
    </submittedName>
</protein>
<reference evidence="1" key="1">
    <citation type="journal article" date="2021" name="Proc. Natl. Acad. Sci. U.S.A.">
        <title>A Catalog of Tens of Thousands of Viruses from Human Metagenomes Reveals Hidden Associations with Chronic Diseases.</title>
        <authorList>
            <person name="Tisza M.J."/>
            <person name="Buck C.B."/>
        </authorList>
    </citation>
    <scope>NUCLEOTIDE SEQUENCE</scope>
    <source>
        <strain evidence="1">CtKwY15</strain>
    </source>
</reference>